<evidence type="ECO:0000256" key="1">
    <source>
        <dbReference type="SAM" id="Coils"/>
    </source>
</evidence>
<organism evidence="2 3">
    <name type="scientific">Flavobacterium sufflavum</name>
    <dbReference type="NCBI Taxonomy" id="1921138"/>
    <lineage>
        <taxon>Bacteria</taxon>
        <taxon>Pseudomonadati</taxon>
        <taxon>Bacteroidota</taxon>
        <taxon>Flavobacteriia</taxon>
        <taxon>Flavobacteriales</taxon>
        <taxon>Flavobacteriaceae</taxon>
        <taxon>Flavobacterium</taxon>
    </lineage>
</organism>
<gene>
    <name evidence="2" type="ORF">EOD40_16610</name>
</gene>
<comment type="caution">
    <text evidence="2">The sequence shown here is derived from an EMBL/GenBank/DDBJ whole genome shotgun (WGS) entry which is preliminary data.</text>
</comment>
<name>A0A437KKY4_9FLAO</name>
<sequence>MIIKTVALGNKNEAFIENKFSDKTNIIFSNENNRGKTLVMQGILHSIGYDSIFPTGFIAKNYFFYSEIIINDKTFEFLRKGNSIIVLNNEDSILFNSITEFKYYFDKEIIKLPEIVKDGQLKKVDLSLLYELFFLGQDKRNTSNLISKGQNNKVDFLNMIYSIVGVKEAIIDSSEIENLKNQKNNLKIEIKNEQKKISILKRNPDLAVQISSTGNIEEYKKQALELKDLNNKITEIKKKRNREENRKIKLESLFFELNSLNRNLNEGKVRCADCGSKQIIFTNEDFDFDVSNDFVRQKILNSIKENIQIKKEIIREFNISIESEQENIINLLANIKEPEAKNYILFEDDINNSTDIDKKVRDLEYKLEEIENQISSNTTRATTNISMKSDTKKRILDSMKEYYEYLGENGRLEFDDVFTKVGETYSGSETQEYYFCKLLAINNILNHDYPIIIDSFREGELSTSKEEKMITQYKKLEKQVILTSTLKKEEYNSNKYFLIDGINVIDYSNIPDSKLLSENYLSDFKEILNKFNLQ</sequence>
<protein>
    <recommendedName>
        <fullName evidence="4">Rad50/SbcC-type AAA domain-containing protein</fullName>
    </recommendedName>
</protein>
<proteinExistence type="predicted"/>
<dbReference type="EMBL" id="SACJ01000015">
    <property type="protein sequence ID" value="RVT71720.1"/>
    <property type="molecule type" value="Genomic_DNA"/>
</dbReference>
<reference evidence="2 3" key="1">
    <citation type="submission" date="2019-01" db="EMBL/GenBank/DDBJ databases">
        <authorList>
            <person name="Chen W.-M."/>
        </authorList>
    </citation>
    <scope>NUCLEOTIDE SEQUENCE [LARGE SCALE GENOMIC DNA]</scope>
    <source>
        <strain evidence="2 3">BBQ-12</strain>
    </source>
</reference>
<evidence type="ECO:0008006" key="4">
    <source>
        <dbReference type="Google" id="ProtNLM"/>
    </source>
</evidence>
<dbReference type="Proteomes" id="UP000285211">
    <property type="component" value="Unassembled WGS sequence"/>
</dbReference>
<keyword evidence="1" id="KW-0175">Coiled coil</keyword>
<accession>A0A437KKY4</accession>
<feature type="coiled-coil region" evidence="1">
    <location>
        <begin position="353"/>
        <end position="380"/>
    </location>
</feature>
<feature type="coiled-coil region" evidence="1">
    <location>
        <begin position="176"/>
        <end position="253"/>
    </location>
</feature>
<dbReference type="OrthoDB" id="6397230at2"/>
<dbReference type="AlphaFoldDB" id="A0A437KKY4"/>
<evidence type="ECO:0000313" key="3">
    <source>
        <dbReference type="Proteomes" id="UP000285211"/>
    </source>
</evidence>
<evidence type="ECO:0000313" key="2">
    <source>
        <dbReference type="EMBL" id="RVT71720.1"/>
    </source>
</evidence>
<keyword evidence="3" id="KW-1185">Reference proteome</keyword>
<dbReference type="RefSeq" id="WP_128197453.1">
    <property type="nucleotide sequence ID" value="NZ_SACJ01000015.1"/>
</dbReference>